<dbReference type="CDD" id="cd22911">
    <property type="entry name" value="HFD_H3"/>
    <property type="match status" value="1"/>
</dbReference>
<dbReference type="Gene3D" id="1.10.20.10">
    <property type="entry name" value="Histone, subunit A"/>
    <property type="match status" value="1"/>
</dbReference>
<feature type="compositionally biased region" description="Basic residues" evidence="12">
    <location>
        <begin position="596"/>
        <end position="609"/>
    </location>
</feature>
<dbReference type="InterPro" id="IPR000164">
    <property type="entry name" value="Histone_H3/CENP-A"/>
</dbReference>
<dbReference type="GO" id="GO:0003677">
    <property type="term" value="F:DNA binding"/>
    <property type="evidence" value="ECO:0007669"/>
    <property type="project" value="InterPro"/>
</dbReference>
<dbReference type="InterPro" id="IPR012908">
    <property type="entry name" value="PGAP1-ab_dom-like"/>
</dbReference>
<evidence type="ECO:0000256" key="6">
    <source>
        <dbReference type="ARBA" id="ARBA00022801"/>
    </source>
</evidence>
<keyword evidence="8 11" id="KW-0653">Protein transport</keyword>
<dbReference type="PANTHER" id="PTHR15495:SF7">
    <property type="entry name" value="GPI INOSITOL-DEACYLASE"/>
    <property type="match status" value="1"/>
</dbReference>
<evidence type="ECO:0000256" key="8">
    <source>
        <dbReference type="ARBA" id="ARBA00022927"/>
    </source>
</evidence>
<evidence type="ECO:0000256" key="4">
    <source>
        <dbReference type="ARBA" id="ARBA00022448"/>
    </source>
</evidence>
<evidence type="ECO:0000256" key="10">
    <source>
        <dbReference type="ARBA" id="ARBA00023136"/>
    </source>
</evidence>
<keyword evidence="16" id="KW-1185">Reference proteome</keyword>
<dbReference type="InterPro" id="IPR039529">
    <property type="entry name" value="PGAP1/BST1"/>
</dbReference>
<dbReference type="GO" id="GO:0015031">
    <property type="term" value="P:protein transport"/>
    <property type="evidence" value="ECO:0007669"/>
    <property type="project" value="UniProtKB-KW"/>
</dbReference>
<feature type="domain" description="Core Histone H2A/H2B/H3" evidence="13">
    <location>
        <begin position="633"/>
        <end position="721"/>
    </location>
</feature>
<evidence type="ECO:0000256" key="7">
    <source>
        <dbReference type="ARBA" id="ARBA00022824"/>
    </source>
</evidence>
<dbReference type="SMART" id="SM00428">
    <property type="entry name" value="H3"/>
    <property type="match status" value="1"/>
</dbReference>
<dbReference type="GO" id="GO:0005789">
    <property type="term" value="C:endoplasmic reticulum membrane"/>
    <property type="evidence" value="ECO:0007669"/>
    <property type="project" value="UniProtKB-SubCell"/>
</dbReference>
<comment type="caution">
    <text evidence="15">The sequence shown here is derived from an EMBL/GenBank/DDBJ whole genome shotgun (WGS) entry which is preliminary data.</text>
</comment>
<comment type="similarity">
    <text evidence="2 11">Belongs to the GPI inositol-deacylase family.</text>
</comment>
<feature type="domain" description="GPI inositol-deacylase PGAP1-like alpha/beta" evidence="14">
    <location>
        <begin position="45"/>
        <end position="256"/>
    </location>
</feature>
<keyword evidence="10 11" id="KW-0472">Membrane</keyword>
<evidence type="ECO:0000256" key="3">
    <source>
        <dbReference type="ARBA" id="ARBA00010343"/>
    </source>
</evidence>
<keyword evidence="9" id="KW-1133">Transmembrane helix</keyword>
<dbReference type="EMBL" id="JALJOR010000002">
    <property type="protein sequence ID" value="KAK9824412.1"/>
    <property type="molecule type" value="Genomic_DNA"/>
</dbReference>
<accession>A0AAW1QSH4</accession>
<dbReference type="AlphaFoldDB" id="A0AAW1QSH4"/>
<evidence type="ECO:0000313" key="16">
    <source>
        <dbReference type="Proteomes" id="UP001489004"/>
    </source>
</evidence>
<comment type="function">
    <text evidence="11">Involved in inositol deacylation of GPI-anchored proteins which plays important roles in the quality control and ER-associated degradation of GPI-anchored proteins.</text>
</comment>
<dbReference type="PANTHER" id="PTHR15495">
    <property type="entry name" value="NEGATIVE REGULATOR OF VESICLE FORMATION-RELATED"/>
    <property type="match status" value="1"/>
</dbReference>
<dbReference type="GO" id="GO:0000786">
    <property type="term" value="C:nucleosome"/>
    <property type="evidence" value="ECO:0007669"/>
    <property type="project" value="InterPro"/>
</dbReference>
<gene>
    <name evidence="15" type="ORF">WJX72_010098</name>
</gene>
<dbReference type="GO" id="GO:0050185">
    <property type="term" value="F:phosphatidylinositol deacylase activity"/>
    <property type="evidence" value="ECO:0007669"/>
    <property type="project" value="TreeGrafter"/>
</dbReference>
<evidence type="ECO:0000256" key="1">
    <source>
        <dbReference type="ARBA" id="ARBA00004477"/>
    </source>
</evidence>
<name>A0AAW1QSH4_9CHLO</name>
<evidence type="ECO:0000256" key="5">
    <source>
        <dbReference type="ARBA" id="ARBA00022692"/>
    </source>
</evidence>
<dbReference type="GO" id="GO:0006505">
    <property type="term" value="P:GPI anchor metabolic process"/>
    <property type="evidence" value="ECO:0007669"/>
    <property type="project" value="TreeGrafter"/>
</dbReference>
<reference evidence="15 16" key="1">
    <citation type="journal article" date="2024" name="Nat. Commun.">
        <title>Phylogenomics reveals the evolutionary origins of lichenization in chlorophyte algae.</title>
        <authorList>
            <person name="Puginier C."/>
            <person name="Libourel C."/>
            <person name="Otte J."/>
            <person name="Skaloud P."/>
            <person name="Haon M."/>
            <person name="Grisel S."/>
            <person name="Petersen M."/>
            <person name="Berrin J.G."/>
            <person name="Delaux P.M."/>
            <person name="Dal Grande F."/>
            <person name="Keller J."/>
        </authorList>
    </citation>
    <scope>NUCLEOTIDE SEQUENCE [LARGE SCALE GENOMIC DNA]</scope>
    <source>
        <strain evidence="15 16">SAG 2043</strain>
    </source>
</reference>
<dbReference type="Gene3D" id="3.40.50.1820">
    <property type="entry name" value="alpha/beta hydrolase"/>
    <property type="match status" value="1"/>
</dbReference>
<organism evidence="15 16">
    <name type="scientific">[Myrmecia] bisecta</name>
    <dbReference type="NCBI Taxonomy" id="41462"/>
    <lineage>
        <taxon>Eukaryota</taxon>
        <taxon>Viridiplantae</taxon>
        <taxon>Chlorophyta</taxon>
        <taxon>core chlorophytes</taxon>
        <taxon>Trebouxiophyceae</taxon>
        <taxon>Trebouxiales</taxon>
        <taxon>Trebouxiaceae</taxon>
        <taxon>Myrmecia</taxon>
    </lineage>
</organism>
<keyword evidence="4 11" id="KW-0813">Transport</keyword>
<sequence length="731" mass="79746">MWPSFQLVEPTALGTTSGRTNYRLFKYREDVADLSPVGRQSSGSSAAVLFLPGHAGSYEQARSLASETARQLASASASAEAVVWYAVDFRQELAAFEDQLLDLQADYACACLRFMALQHGLASLFVVGHSMGGVIAQAAVASLAADPAFDSRRIAALITLAAPHQRPPVAYQPGGCPFYQRLSAVHWPNIPLLSLASGAADVQVSPELAALHGRVPPQQALAVSSQNVPGIWASAHHQGSVWCNQIVKKVASVLVELSSSAGALRPADILTARFTSQAAGALALPDTAPPNLSTGSQAAEPRGDRVKVSGQLVSLSGPELAAALPARGVVWEWDMQPNHHPKQTLHLLLAGLQPGRHFRIYAQCTGALYDVTDLAGLLPPLASVPKRTWHPRDRTPDDRDYMEHVTWVLTVGRQPMCADRVLLQLARLPLNCSHAEVLAQVVPSAPQHSHIHPQLWDILISLWSPEIARRQLVIVSDPRCLLTIRWSTDWSGAILHQVSQGQYDINSKLGIEPAAEVRSASVGTPPFLPRTRLLQGCFVHIVGLALSLSLAAWRVGAWLVEKLTACSAHLKIKELETLHVQTPCQASFQMARVKHKTQHRPVSGNKRKPALPTKAHGDTAGQSPQKKTFRFRPGTVALREIRKYQRSTDLLIRKLPFARLARELTNEVSLEPFRWTAEALLALQEATEDFLVHLLEDCNLCAIHAKRVTIMPKDLQLARRIRGPMNGVSSR</sequence>
<evidence type="ECO:0000256" key="11">
    <source>
        <dbReference type="RuleBase" id="RU365011"/>
    </source>
</evidence>
<evidence type="ECO:0000259" key="13">
    <source>
        <dbReference type="Pfam" id="PF00125"/>
    </source>
</evidence>
<dbReference type="EC" id="3.1.-.-" evidence="11"/>
<evidence type="ECO:0000256" key="2">
    <source>
        <dbReference type="ARBA" id="ARBA00006931"/>
    </source>
</evidence>
<dbReference type="SUPFAM" id="SSF47113">
    <property type="entry name" value="Histone-fold"/>
    <property type="match status" value="1"/>
</dbReference>
<dbReference type="GO" id="GO:0046982">
    <property type="term" value="F:protein heterodimerization activity"/>
    <property type="evidence" value="ECO:0007669"/>
    <property type="project" value="InterPro"/>
</dbReference>
<protein>
    <recommendedName>
        <fullName evidence="11">GPI inositol-deacylase</fullName>
        <ecNumber evidence="11">3.1.-.-</ecNumber>
    </recommendedName>
</protein>
<dbReference type="GO" id="GO:0030527">
    <property type="term" value="F:structural constituent of chromatin"/>
    <property type="evidence" value="ECO:0007669"/>
    <property type="project" value="InterPro"/>
</dbReference>
<feature type="region of interest" description="Disordered" evidence="12">
    <location>
        <begin position="596"/>
        <end position="626"/>
    </location>
</feature>
<dbReference type="SUPFAM" id="SSF53474">
    <property type="entry name" value="alpha/beta-Hydrolases"/>
    <property type="match status" value="1"/>
</dbReference>
<evidence type="ECO:0000256" key="12">
    <source>
        <dbReference type="SAM" id="MobiDB-lite"/>
    </source>
</evidence>
<dbReference type="Proteomes" id="UP001489004">
    <property type="component" value="Unassembled WGS sequence"/>
</dbReference>
<evidence type="ECO:0000259" key="14">
    <source>
        <dbReference type="Pfam" id="PF07819"/>
    </source>
</evidence>
<keyword evidence="5" id="KW-0812">Transmembrane</keyword>
<feature type="region of interest" description="Disordered" evidence="12">
    <location>
        <begin position="285"/>
        <end position="304"/>
    </location>
</feature>
<keyword evidence="7 11" id="KW-0256">Endoplasmic reticulum</keyword>
<dbReference type="Pfam" id="PF07819">
    <property type="entry name" value="PGAP1"/>
    <property type="match status" value="1"/>
</dbReference>
<dbReference type="InterPro" id="IPR009072">
    <property type="entry name" value="Histone-fold"/>
</dbReference>
<dbReference type="InterPro" id="IPR007125">
    <property type="entry name" value="H2A/H2B/H3"/>
</dbReference>
<proteinExistence type="inferred from homology"/>
<dbReference type="GO" id="GO:0006888">
    <property type="term" value="P:endoplasmic reticulum to Golgi vesicle-mediated transport"/>
    <property type="evidence" value="ECO:0007669"/>
    <property type="project" value="TreeGrafter"/>
</dbReference>
<keyword evidence="6 11" id="KW-0378">Hydrolase</keyword>
<dbReference type="InterPro" id="IPR029058">
    <property type="entry name" value="AB_hydrolase_fold"/>
</dbReference>
<evidence type="ECO:0000313" key="15">
    <source>
        <dbReference type="EMBL" id="KAK9824412.1"/>
    </source>
</evidence>
<comment type="subcellular location">
    <subcellularLocation>
        <location evidence="1">Endoplasmic reticulum membrane</location>
        <topology evidence="1">Multi-pass membrane protein</topology>
    </subcellularLocation>
</comment>
<comment type="similarity">
    <text evidence="3">Belongs to the histone H3 family.</text>
</comment>
<dbReference type="FunFam" id="1.10.20.10:FF:000088">
    <property type="entry name" value="Histone H3-like centromeric protein CSE4"/>
    <property type="match status" value="1"/>
</dbReference>
<evidence type="ECO:0000256" key="9">
    <source>
        <dbReference type="ARBA" id="ARBA00022989"/>
    </source>
</evidence>
<dbReference type="Pfam" id="PF00125">
    <property type="entry name" value="Histone"/>
    <property type="match status" value="1"/>
</dbReference>